<feature type="region of interest" description="Disordered" evidence="5">
    <location>
        <begin position="530"/>
        <end position="557"/>
    </location>
</feature>
<dbReference type="SUPFAM" id="SSF52540">
    <property type="entry name" value="P-loop containing nucleoside triphosphate hydrolases"/>
    <property type="match status" value="1"/>
</dbReference>
<dbReference type="EC" id="2.8.2.20" evidence="2"/>
<keyword evidence="3" id="KW-0808">Transferase</keyword>
<sequence length="557" mass="61561">MLQLQLASTLHKLNHLSPDGGRRIPEAAKAYRAALNGLPADQGSLQINIQGNLGALLLAGNDPEAAIQELQAALEAAQSQQLPLHHFAGLRFNLGKALTTVGRLKEADEAYNQAAQAAYGHDLGSYAKAMAAPRSIGKEAVMQAVQVAKAGRLHFQQQQGLGFLKDIQLADAEGRQLPQSLRGSAADWIAGSASIELVWLHFAIHRYYHSLKQYDLAWQYLDLGNRLMAAHTPHRQELEQHNLKHIQAIFRAPMLSSGLQDDSAVFVVGMPRSGSTLVEQMLASHSEVFAAGEDTALAPLTTGLNKELSKPDADHQKVLRKYGKRYLTRMRRLVPKQQWPEGTGPKRIVDKMLRNLWLVGYIQMLLPRACIVHVARHPLDVALSCYAQPFGYSASSLSWAWDLNHIAQQLEMTWQLVDHWQQQLPGRVHTVLYEDLVAHPEQVARELLSVCGLGWEQGVLHFQATNRPVHTASMVQVRQPLYSSSVGRWKVYEQQLAVLQQRLAPLIARYEQQLQVQLAARAAAVFGEGGDAADGLTEGRKATSQDDGSETASKDEL</sequence>
<protein>
    <recommendedName>
        <fullName evidence="2">protein-tyrosine sulfotransferase</fullName>
        <ecNumber evidence="2">2.8.2.20</ecNumber>
    </recommendedName>
</protein>
<keyword evidence="7" id="KW-1185">Reference proteome</keyword>
<reference evidence="6 7" key="1">
    <citation type="submission" date="2023-05" db="EMBL/GenBank/DDBJ databases">
        <title>A 100% complete, gapless, phased diploid assembly of the Scenedesmus obliquus UTEX 3031 genome.</title>
        <authorList>
            <person name="Biondi T.C."/>
            <person name="Hanschen E.R."/>
            <person name="Kwon T."/>
            <person name="Eng W."/>
            <person name="Kruse C.P.S."/>
            <person name="Koehler S.I."/>
            <person name="Kunde Y."/>
            <person name="Gleasner C.D."/>
            <person name="You Mak K.T."/>
            <person name="Polle J."/>
            <person name="Hovde B.T."/>
            <person name="Starkenburg S.R."/>
        </authorList>
    </citation>
    <scope>NUCLEOTIDE SEQUENCE [LARGE SCALE GENOMIC DNA]</scope>
    <source>
        <strain evidence="6 7">DOE0152z</strain>
    </source>
</reference>
<evidence type="ECO:0000256" key="2">
    <source>
        <dbReference type="ARBA" id="ARBA00013262"/>
    </source>
</evidence>
<organism evidence="6 7">
    <name type="scientific">Tetradesmus obliquus</name>
    <name type="common">Green alga</name>
    <name type="synonym">Acutodesmus obliquus</name>
    <dbReference type="NCBI Taxonomy" id="3088"/>
    <lineage>
        <taxon>Eukaryota</taxon>
        <taxon>Viridiplantae</taxon>
        <taxon>Chlorophyta</taxon>
        <taxon>core chlorophytes</taxon>
        <taxon>Chlorophyceae</taxon>
        <taxon>CS clade</taxon>
        <taxon>Sphaeropleales</taxon>
        <taxon>Scenedesmaceae</taxon>
        <taxon>Tetradesmus</taxon>
    </lineage>
</organism>
<dbReference type="Pfam" id="PF13469">
    <property type="entry name" value="Sulfotransfer_3"/>
    <property type="match status" value="1"/>
</dbReference>
<accession>A0ABY8UPF7</accession>
<evidence type="ECO:0000313" key="6">
    <source>
        <dbReference type="EMBL" id="WIA22849.1"/>
    </source>
</evidence>
<dbReference type="SUPFAM" id="SSF48452">
    <property type="entry name" value="TPR-like"/>
    <property type="match status" value="1"/>
</dbReference>
<evidence type="ECO:0000256" key="4">
    <source>
        <dbReference type="ARBA" id="ARBA00048460"/>
    </source>
</evidence>
<dbReference type="Proteomes" id="UP001244341">
    <property type="component" value="Chromosome 15b"/>
</dbReference>
<evidence type="ECO:0000256" key="1">
    <source>
        <dbReference type="ARBA" id="ARBA00009988"/>
    </source>
</evidence>
<evidence type="ECO:0000313" key="7">
    <source>
        <dbReference type="Proteomes" id="UP001244341"/>
    </source>
</evidence>
<evidence type="ECO:0000256" key="5">
    <source>
        <dbReference type="SAM" id="MobiDB-lite"/>
    </source>
</evidence>
<proteinExistence type="inferred from homology"/>
<dbReference type="Gene3D" id="1.25.40.10">
    <property type="entry name" value="Tetratricopeptide repeat domain"/>
    <property type="match status" value="1"/>
</dbReference>
<evidence type="ECO:0000256" key="3">
    <source>
        <dbReference type="ARBA" id="ARBA00022679"/>
    </source>
</evidence>
<dbReference type="InterPro" id="IPR027417">
    <property type="entry name" value="P-loop_NTPase"/>
</dbReference>
<dbReference type="InterPro" id="IPR011990">
    <property type="entry name" value="TPR-like_helical_dom_sf"/>
</dbReference>
<comment type="catalytic activity">
    <reaction evidence="4">
        <text>L-tyrosyl-[protein] + 3'-phosphoadenylyl sulfate = O-sulfo-L-tyrosine-[protein] + adenosine 3',5'-bisphosphate + H(+)</text>
        <dbReference type="Rhea" id="RHEA:16801"/>
        <dbReference type="Rhea" id="RHEA-COMP:10136"/>
        <dbReference type="Rhea" id="RHEA-COMP:11688"/>
        <dbReference type="ChEBI" id="CHEBI:15378"/>
        <dbReference type="ChEBI" id="CHEBI:46858"/>
        <dbReference type="ChEBI" id="CHEBI:58339"/>
        <dbReference type="ChEBI" id="CHEBI:58343"/>
        <dbReference type="ChEBI" id="CHEBI:65286"/>
        <dbReference type="EC" id="2.8.2.20"/>
    </reaction>
</comment>
<dbReference type="InterPro" id="IPR026634">
    <property type="entry name" value="TPST-like"/>
</dbReference>
<comment type="similarity">
    <text evidence="1">Belongs to the protein sulfotransferase family.</text>
</comment>
<name>A0ABY8UPF7_TETOB</name>
<dbReference type="Gene3D" id="3.40.50.300">
    <property type="entry name" value="P-loop containing nucleotide triphosphate hydrolases"/>
    <property type="match status" value="1"/>
</dbReference>
<dbReference type="EMBL" id="CP126222">
    <property type="protein sequence ID" value="WIA22849.1"/>
    <property type="molecule type" value="Genomic_DNA"/>
</dbReference>
<dbReference type="PANTHER" id="PTHR12788:SF10">
    <property type="entry name" value="PROTEIN-TYROSINE SULFOTRANSFERASE"/>
    <property type="match status" value="1"/>
</dbReference>
<dbReference type="PANTHER" id="PTHR12788">
    <property type="entry name" value="PROTEIN-TYROSINE SULFOTRANSFERASE 2"/>
    <property type="match status" value="1"/>
</dbReference>
<gene>
    <name evidence="6" type="ORF">OEZ85_001238</name>
</gene>